<evidence type="ECO:0000313" key="2">
    <source>
        <dbReference type="Proteomes" id="UP000805649"/>
    </source>
</evidence>
<reference evidence="1 2" key="1">
    <citation type="journal article" date="2020" name="Phytopathology">
        <title>Genome Sequence Resources of Colletotrichum truncatum, C. plurivorum, C. musicola, and C. sojae: Four Species Pathogenic to Soybean (Glycine max).</title>
        <authorList>
            <person name="Rogerio F."/>
            <person name="Boufleur T.R."/>
            <person name="Ciampi-Guillardi M."/>
            <person name="Sukno S.A."/>
            <person name="Thon M.R."/>
            <person name="Massola Junior N.S."/>
            <person name="Baroncelli R."/>
        </authorList>
    </citation>
    <scope>NUCLEOTIDE SEQUENCE [LARGE SCALE GENOMIC DNA]</scope>
    <source>
        <strain evidence="1 2">CMES1059</strain>
    </source>
</reference>
<protein>
    <submittedName>
        <fullName evidence="1">Amidohydrolase</fullName>
    </submittedName>
</protein>
<accession>A0ACC3YE12</accession>
<organism evidence="1 2">
    <name type="scientific">Colletotrichum truncatum</name>
    <name type="common">Anthracnose fungus</name>
    <name type="synonym">Colletotrichum capsici</name>
    <dbReference type="NCBI Taxonomy" id="5467"/>
    <lineage>
        <taxon>Eukaryota</taxon>
        <taxon>Fungi</taxon>
        <taxon>Dikarya</taxon>
        <taxon>Ascomycota</taxon>
        <taxon>Pezizomycotina</taxon>
        <taxon>Sordariomycetes</taxon>
        <taxon>Hypocreomycetidae</taxon>
        <taxon>Glomerellales</taxon>
        <taxon>Glomerellaceae</taxon>
        <taxon>Colletotrichum</taxon>
        <taxon>Colletotrichum truncatum species complex</taxon>
    </lineage>
</organism>
<sequence length="408" mass="44149">MHFLSNTYTRWLPATGVEEMHTSALVGALEAIDSGVTTILDSCETFPSAAHAEAELQALKDSGIRAFYCYGMSDYSYGEVKGGKAGWEARMAHVKKLRDDNPDRDSLVQVGLALSQIGTVPFDMTVAEVKLAKEREMLCCSHTAGVRNSVITNGLEELNDNNLLFPGHVYIHCTGLTERDMDLIADSGGKISIAMETDMQMGMGIPPLRDCLNRGLKPSLSIDTSAAVAPDLLSQMRLALQTLRLLDHDAEQNQRKVPLHLKASVSDALGWATRNGAEAVGLGDKIGTLTPGKRADIVVISNKRGLSASAFPLGTAVLHSTPADVETVMIDGKVVKRDGRLVGQDVEAIRAKARKGLQNILENMKSMPAEMNPSEFRAYHLGAERMTRANLALAYDAGHRAGDWLRPV</sequence>
<name>A0ACC3YE12_COLTU</name>
<dbReference type="EMBL" id="VUJX02000012">
    <property type="protein sequence ID" value="KAL0930082.1"/>
    <property type="molecule type" value="Genomic_DNA"/>
</dbReference>
<evidence type="ECO:0000313" key="1">
    <source>
        <dbReference type="EMBL" id="KAL0930082.1"/>
    </source>
</evidence>
<dbReference type="Proteomes" id="UP000805649">
    <property type="component" value="Unassembled WGS sequence"/>
</dbReference>
<comment type="caution">
    <text evidence="1">The sequence shown here is derived from an EMBL/GenBank/DDBJ whole genome shotgun (WGS) entry which is preliminary data.</text>
</comment>
<keyword evidence="2" id="KW-1185">Reference proteome</keyword>
<proteinExistence type="predicted"/>
<gene>
    <name evidence="1" type="ORF">CTRU02_214902</name>
</gene>